<dbReference type="NCBIfam" id="TIGR01981">
    <property type="entry name" value="sufD"/>
    <property type="match status" value="1"/>
</dbReference>
<evidence type="ECO:0000259" key="3">
    <source>
        <dbReference type="Pfam" id="PF19295"/>
    </source>
</evidence>
<dbReference type="InterPro" id="IPR037284">
    <property type="entry name" value="SUF_FeS_clus_asmbl_SufBD_sf"/>
</dbReference>
<comment type="similarity">
    <text evidence="1">Belongs to the iron-sulfur cluster assembly SufBD family.</text>
</comment>
<proteinExistence type="inferred from homology"/>
<dbReference type="Proteomes" id="UP000509367">
    <property type="component" value="Chromosome"/>
</dbReference>
<dbReference type="GO" id="GO:0016226">
    <property type="term" value="P:iron-sulfur cluster assembly"/>
    <property type="evidence" value="ECO:0007669"/>
    <property type="project" value="InterPro"/>
</dbReference>
<dbReference type="InterPro" id="IPR055346">
    <property type="entry name" value="Fe-S_cluster_assembly_SufBD"/>
</dbReference>
<gene>
    <name evidence="4" type="primary">sufD</name>
    <name evidence="4" type="ORF">HTY61_04715</name>
</gene>
<keyword evidence="5" id="KW-1185">Reference proteome</keyword>
<dbReference type="InterPro" id="IPR000825">
    <property type="entry name" value="SUF_FeS_clus_asmbl_SufBD_core"/>
</dbReference>
<organism evidence="4 5">
    <name type="scientific">Oricola thermophila</name>
    <dbReference type="NCBI Taxonomy" id="2742145"/>
    <lineage>
        <taxon>Bacteria</taxon>
        <taxon>Pseudomonadati</taxon>
        <taxon>Pseudomonadota</taxon>
        <taxon>Alphaproteobacteria</taxon>
        <taxon>Hyphomicrobiales</taxon>
        <taxon>Ahrensiaceae</taxon>
        <taxon>Oricola</taxon>
    </lineage>
</organism>
<evidence type="ECO:0000313" key="5">
    <source>
        <dbReference type="Proteomes" id="UP000509367"/>
    </source>
</evidence>
<evidence type="ECO:0000313" key="4">
    <source>
        <dbReference type="EMBL" id="QKV17807.1"/>
    </source>
</evidence>
<protein>
    <submittedName>
        <fullName evidence="4">Fe-S cluster assembly protein SufD</fullName>
    </submittedName>
</protein>
<name>A0A6N1VFR6_9HYPH</name>
<feature type="domain" description="SUF system FeS cluster assembly SufBD N-terminal" evidence="3">
    <location>
        <begin position="31"/>
        <end position="66"/>
    </location>
</feature>
<dbReference type="InterPro" id="IPR045595">
    <property type="entry name" value="SufBD_N"/>
</dbReference>
<dbReference type="AlphaFoldDB" id="A0A6N1VFR6"/>
<dbReference type="Pfam" id="PF01458">
    <property type="entry name" value="SUFBD_core"/>
    <property type="match status" value="1"/>
</dbReference>
<accession>A0A6N1VFR6</accession>
<dbReference type="RefSeq" id="WP_175275704.1">
    <property type="nucleotide sequence ID" value="NZ_CP054836.1"/>
</dbReference>
<dbReference type="SUPFAM" id="SSF101960">
    <property type="entry name" value="Stabilizer of iron transporter SufD"/>
    <property type="match status" value="1"/>
</dbReference>
<feature type="domain" description="SUF system FeS cluster assembly SufBD core" evidence="2">
    <location>
        <begin position="169"/>
        <end position="394"/>
    </location>
</feature>
<evidence type="ECO:0000256" key="1">
    <source>
        <dbReference type="ARBA" id="ARBA00043967"/>
    </source>
</evidence>
<evidence type="ECO:0000259" key="2">
    <source>
        <dbReference type="Pfam" id="PF01458"/>
    </source>
</evidence>
<dbReference type="PANTHER" id="PTHR43575:SF1">
    <property type="entry name" value="PROTEIN ABCI7, CHLOROPLASTIC"/>
    <property type="match status" value="1"/>
</dbReference>
<dbReference type="EMBL" id="CP054836">
    <property type="protein sequence ID" value="QKV17807.1"/>
    <property type="molecule type" value="Genomic_DNA"/>
</dbReference>
<dbReference type="InterPro" id="IPR011542">
    <property type="entry name" value="SUF_FeS_clus_asmbl_SufD"/>
</dbReference>
<dbReference type="PANTHER" id="PTHR43575">
    <property type="entry name" value="PROTEIN ABCI7, CHLOROPLASTIC"/>
    <property type="match status" value="1"/>
</dbReference>
<dbReference type="Pfam" id="PF19295">
    <property type="entry name" value="SufBD_N"/>
    <property type="match status" value="1"/>
</dbReference>
<sequence>MTVQSKLPLTAAETTLVETFGEQFSYLPGNAEMVSHRDRAVQALKESGLPTRKVEAWHYTDLRRLLTSIPSHDDGAVADDLECLVEGSARLVLNNGKIATTEAVDGITVASVADALRAEVSGVTLSDHGRFDAVGLINSAFVANGFVLKVEDGAEPDRPIELQSLHDGGQVHTRNIVTVGADAKVTLFDRQAGSDKSVLASNVTELVVRKGGDAKWICVQEQGGEATHLGQLNVTLEENAKLTVFVVNLSGQLVRQEINADVVGEGADLTFRAINLIGGNAHCDITLSLGHLVPNTTSTEVVRSVVTDSAQGVFQGQIRVDRIAQKTDAQMACNTLLLSDDAGFSTKPELEIFADDVVCAHGATVAEIDHNSLFYLMARGISEKTARGLLIKAFVAEIIEELDDNTLVEALEMRIDKWLEAYG</sequence>
<reference evidence="4 5" key="1">
    <citation type="submission" date="2020-06" db="EMBL/GenBank/DDBJ databases">
        <title>Oricola thermophila sp. nov. isolated from a tidal sediments.</title>
        <authorList>
            <person name="Kwon K.K."/>
            <person name="Yang S.-H."/>
            <person name="Park M.-J."/>
        </authorList>
    </citation>
    <scope>NUCLEOTIDE SEQUENCE [LARGE SCALE GENOMIC DNA]</scope>
    <source>
        <strain evidence="4 5">MEBiC13590</strain>
    </source>
</reference>
<dbReference type="KEGG" id="orm:HTY61_04715"/>